<dbReference type="Gene3D" id="3.60.15.10">
    <property type="entry name" value="Ribonuclease Z/Hydroxyacylglutathione hydrolase-like"/>
    <property type="match status" value="1"/>
</dbReference>
<dbReference type="PANTHER" id="PTHR42663">
    <property type="entry name" value="HYDROLASE C777.06C-RELATED-RELATED"/>
    <property type="match status" value="1"/>
</dbReference>
<dbReference type="PROSITE" id="PS51257">
    <property type="entry name" value="PROKAR_LIPOPROTEIN"/>
    <property type="match status" value="1"/>
</dbReference>
<sequence>MKFTLLGTGTSNGVPVLGCGCEVCRSDNPKDKRMRCALLVESDEHRVLVDCGPDIRMQLMPQAFRPIDAVLLTHIHYDHVGGVDDLRPYCSFGDIHLYGNIDTVRGLKHNMPYCFSDDLYPGVPLLKLHAIEPHHPLTFGDIHVMPLEVLHGQMPIMAYRFGKLAYITDMKAIRDEELQYLQEVEVLVINALRFEKEHHSHQLVSEAIAFSQRLGVRRTILTHLTHQIGLHEVANKKLPRGVEFGYDGMQVEL</sequence>
<dbReference type="InterPro" id="IPR036866">
    <property type="entry name" value="RibonucZ/Hydroxyglut_hydro"/>
</dbReference>
<dbReference type="SUPFAM" id="SSF56281">
    <property type="entry name" value="Metallo-hydrolase/oxidoreductase"/>
    <property type="match status" value="1"/>
</dbReference>
<dbReference type="eggNOG" id="COG1235">
    <property type="taxonomic scope" value="Bacteria"/>
</dbReference>
<organism evidence="2 3">
    <name type="scientific">Hoylesella loescheii DSM 19665 = JCM 12249 = ATCC 15930</name>
    <dbReference type="NCBI Taxonomy" id="1122985"/>
    <lineage>
        <taxon>Bacteria</taxon>
        <taxon>Pseudomonadati</taxon>
        <taxon>Bacteroidota</taxon>
        <taxon>Bacteroidia</taxon>
        <taxon>Bacteroidales</taxon>
        <taxon>Prevotellaceae</taxon>
        <taxon>Hoylesella</taxon>
    </lineage>
</organism>
<proteinExistence type="predicted"/>
<dbReference type="HOGENOM" id="CLU_044538_2_1_10"/>
<reference evidence="2 3" key="1">
    <citation type="submission" date="2013-08" db="EMBL/GenBank/DDBJ databases">
        <authorList>
            <person name="Weinstock G."/>
            <person name="Sodergren E."/>
            <person name="Wylie T."/>
            <person name="Fulton L."/>
            <person name="Fulton R."/>
            <person name="Fronick C."/>
            <person name="O'Laughlin M."/>
            <person name="Godfrey J."/>
            <person name="Miner T."/>
            <person name="Herter B."/>
            <person name="Appelbaum E."/>
            <person name="Cordes M."/>
            <person name="Lek S."/>
            <person name="Wollam A."/>
            <person name="Pepin K.H."/>
            <person name="Palsikar V.B."/>
            <person name="Mitreva M."/>
            <person name="Wilson R.K."/>
        </authorList>
    </citation>
    <scope>NUCLEOTIDE SEQUENCE [LARGE SCALE GENOMIC DNA]</scope>
    <source>
        <strain evidence="2 3">ATCC 15930</strain>
    </source>
</reference>
<keyword evidence="3" id="KW-1185">Reference proteome</keyword>
<comment type="caution">
    <text evidence="2">The sequence shown here is derived from an EMBL/GenBank/DDBJ whole genome shotgun (WGS) entry which is preliminary data.</text>
</comment>
<feature type="domain" description="Metallo-beta-lactamase" evidence="1">
    <location>
        <begin position="34"/>
        <end position="223"/>
    </location>
</feature>
<dbReference type="InterPro" id="IPR001279">
    <property type="entry name" value="Metallo-B-lactamas"/>
</dbReference>
<gene>
    <name evidence="2" type="ORF">HMPREF1991_01666</name>
</gene>
<dbReference type="Proteomes" id="UP000027442">
    <property type="component" value="Unassembled WGS sequence"/>
</dbReference>
<dbReference type="AlphaFoldDB" id="A0A069QQY2"/>
<dbReference type="PANTHER" id="PTHR42663:SF6">
    <property type="entry name" value="HYDROLASE C777.06C-RELATED"/>
    <property type="match status" value="1"/>
</dbReference>
<protein>
    <submittedName>
        <fullName evidence="2">Metallo-beta-lactamase domain protein</fullName>
    </submittedName>
</protein>
<dbReference type="EMBL" id="JNGW01000070">
    <property type="protein sequence ID" value="KDR52236.1"/>
    <property type="molecule type" value="Genomic_DNA"/>
</dbReference>
<evidence type="ECO:0000313" key="3">
    <source>
        <dbReference type="Proteomes" id="UP000027442"/>
    </source>
</evidence>
<evidence type="ECO:0000259" key="1">
    <source>
        <dbReference type="SMART" id="SM00849"/>
    </source>
</evidence>
<dbReference type="PATRIC" id="fig|1122985.7.peg.1732"/>
<evidence type="ECO:0000313" key="2">
    <source>
        <dbReference type="EMBL" id="KDR52236.1"/>
    </source>
</evidence>
<accession>A0A069QQY2</accession>
<dbReference type="CDD" id="cd16279">
    <property type="entry name" value="metallo-hydrolase-like_MBL-fold"/>
    <property type="match status" value="1"/>
</dbReference>
<dbReference type="RefSeq" id="WP_018967279.1">
    <property type="nucleotide sequence ID" value="NZ_KB899214.1"/>
</dbReference>
<dbReference type="Pfam" id="PF12706">
    <property type="entry name" value="Lactamase_B_2"/>
    <property type="match status" value="1"/>
</dbReference>
<dbReference type="SMART" id="SM00849">
    <property type="entry name" value="Lactamase_B"/>
    <property type="match status" value="1"/>
</dbReference>
<name>A0A069QQY2_HOYLO</name>